<name>A0ABT7IFE2_9GAMM</name>
<organism evidence="1 2">
    <name type="scientific">Marinobacter azerbaijanicus</name>
    <dbReference type="NCBI Taxonomy" id="3050455"/>
    <lineage>
        <taxon>Bacteria</taxon>
        <taxon>Pseudomonadati</taxon>
        <taxon>Pseudomonadota</taxon>
        <taxon>Gammaproteobacteria</taxon>
        <taxon>Pseudomonadales</taxon>
        <taxon>Marinobacteraceae</taxon>
        <taxon>Marinobacter</taxon>
    </lineage>
</organism>
<proteinExistence type="predicted"/>
<comment type="caution">
    <text evidence="1">The sequence shown here is derived from an EMBL/GenBank/DDBJ whole genome shotgun (WGS) entry which is preliminary data.</text>
</comment>
<gene>
    <name evidence="1" type="ORF">QPM17_17230</name>
</gene>
<dbReference type="RefSeq" id="WP_285392249.1">
    <property type="nucleotide sequence ID" value="NZ_JASSVS010000010.1"/>
</dbReference>
<protein>
    <submittedName>
        <fullName evidence="1">Uncharacterized protein</fullName>
    </submittedName>
</protein>
<keyword evidence="2" id="KW-1185">Reference proteome</keyword>
<sequence length="90" mass="9856">MTSDGSFVRVGDLGLLAELENKDSPGLKIIGKENGQYLFVGSDGKKYRAYVPEVITDQSIKSIVYCDQSPAVFSDDYRIASARGVDEECE</sequence>
<evidence type="ECO:0000313" key="2">
    <source>
        <dbReference type="Proteomes" id="UP001227964"/>
    </source>
</evidence>
<reference evidence="1 2" key="1">
    <citation type="submission" date="2023-06" db="EMBL/GenBank/DDBJ databases">
        <title>Marinobacter azerbaijanicus a moderately halophilic, isolated from Urmia Lake in Azerbaijan region of Iran.</title>
        <authorList>
            <person name="Sanchez-Porro C."/>
            <person name="Aghdam E.M."/>
            <person name="Saheb S.M."/>
            <person name="Tarhriz V."/>
            <person name="Kazemi E."/>
            <person name="Ammozegar M.A."/>
            <person name="Ventosa A."/>
            <person name="Hejazi M.S."/>
        </authorList>
    </citation>
    <scope>NUCLEOTIDE SEQUENCE [LARGE SCALE GENOMIC DNA]</scope>
    <source>
        <strain evidence="1 2">TBZ242</strain>
    </source>
</reference>
<accession>A0ABT7IFE2</accession>
<dbReference type="EMBL" id="JASSVS010000010">
    <property type="protein sequence ID" value="MDL0432890.1"/>
    <property type="molecule type" value="Genomic_DNA"/>
</dbReference>
<dbReference type="Proteomes" id="UP001227964">
    <property type="component" value="Unassembled WGS sequence"/>
</dbReference>
<evidence type="ECO:0000313" key="1">
    <source>
        <dbReference type="EMBL" id="MDL0432890.1"/>
    </source>
</evidence>